<evidence type="ECO:0000313" key="1">
    <source>
        <dbReference type="EMBL" id="PCS23066.1"/>
    </source>
</evidence>
<comment type="caution">
    <text evidence="1">The sequence shown here is derived from an EMBL/GenBank/DDBJ whole genome shotgun (WGS) entry which is preliminary data.</text>
</comment>
<gene>
    <name evidence="1" type="ORF">BTN49_1058</name>
</gene>
<name>A0A2A5T4I9_9GAMM</name>
<dbReference type="EMBL" id="NBYY01000011">
    <property type="protein sequence ID" value="PCS23066.1"/>
    <property type="molecule type" value="Genomic_DNA"/>
</dbReference>
<dbReference type="AlphaFoldDB" id="A0A2A5T4I9"/>
<keyword evidence="2" id="KW-1185">Reference proteome</keyword>
<sequence length="41" mass="4379">MEKATDDAPLIGSSLSLHVSIDQPARSMGMPAILFICSYVI</sequence>
<reference evidence="2" key="1">
    <citation type="submission" date="2017-04" db="EMBL/GenBank/DDBJ databases">
        <title>Genome evolution of the luminous symbionts of deep sea anglerfish.</title>
        <authorList>
            <person name="Hendry T.A."/>
        </authorList>
    </citation>
    <scope>NUCLEOTIDE SEQUENCE [LARGE SCALE GENOMIC DNA]</scope>
</reference>
<proteinExistence type="predicted"/>
<organism evidence="1 2">
    <name type="scientific">Candidatus Enterovibrio escicola</name>
    <dbReference type="NCBI Taxonomy" id="1927127"/>
    <lineage>
        <taxon>Bacteria</taxon>
        <taxon>Pseudomonadati</taxon>
        <taxon>Pseudomonadota</taxon>
        <taxon>Gammaproteobacteria</taxon>
        <taxon>Vibrionales</taxon>
        <taxon>Vibrionaceae</taxon>
        <taxon>Enterovibrio</taxon>
    </lineage>
</organism>
<dbReference type="Proteomes" id="UP000219020">
    <property type="component" value="Unassembled WGS sequence"/>
</dbReference>
<protein>
    <submittedName>
        <fullName evidence="1">Uncharacterized protein</fullName>
    </submittedName>
</protein>
<evidence type="ECO:0000313" key="2">
    <source>
        <dbReference type="Proteomes" id="UP000219020"/>
    </source>
</evidence>
<accession>A0A2A5T4I9</accession>